<evidence type="ECO:0000256" key="6">
    <source>
        <dbReference type="ARBA" id="ARBA00023136"/>
    </source>
</evidence>
<keyword evidence="2" id="KW-0813">Transport</keyword>
<dbReference type="RefSeq" id="WP_124221568.1">
    <property type="nucleotide sequence ID" value="NZ_RKQL01000002.1"/>
</dbReference>
<name>A0A3N4UJT6_9BURK</name>
<evidence type="ECO:0000256" key="3">
    <source>
        <dbReference type="ARBA" id="ARBA00022475"/>
    </source>
</evidence>
<sequence>MSPLVGSAVRERWPWRLLPTGDLLRDAVYRRLWLSVLISSFGAQVTMLAIPLTAAVLLHATPTQMGWLTTVELLPFVLFSLPVGVWLDRVRKLPLYIAGEALLALAVGSVPLAWAMGALSMGWLYAVGFVGGMVHTVAGSAAQIVLTQVVPRERLVEAHARNSLASSSAEVAGPGVAGVLIRLLGAPLALLADAAMLLLSALVLRSTPVQETPAACKPGGFWQDLREGLRFVAREPLLRSLALAVGLWQIAHQSAMVVQILIATRQLGMSESAVGTSYVALGVGTVTASLLGDRLSRRFGPGPSLLGGFALTGMGWGLLALAPVGPWGVAAFALNLALFGLGAVLIFINFIGMRQAVTPEPLLGRMTSTMRWLILLPAGPGALLGGWIGEHVGLRASLAFAGAAALALSVGAAVFGGLLQIRRLPKPAAHVPFEVLDDATT</sequence>
<dbReference type="Pfam" id="PF05977">
    <property type="entry name" value="MFS_3"/>
    <property type="match status" value="1"/>
</dbReference>
<evidence type="ECO:0000313" key="9">
    <source>
        <dbReference type="Proteomes" id="UP000272193"/>
    </source>
</evidence>
<dbReference type="PANTHER" id="PTHR23513">
    <property type="entry name" value="INTEGRAL MEMBRANE EFFLUX PROTEIN-RELATED"/>
    <property type="match status" value="1"/>
</dbReference>
<evidence type="ECO:0000313" key="8">
    <source>
        <dbReference type="EMBL" id="RPE70713.1"/>
    </source>
</evidence>
<keyword evidence="6" id="KW-0472">Membrane</keyword>
<dbReference type="GO" id="GO:0022857">
    <property type="term" value="F:transmembrane transporter activity"/>
    <property type="evidence" value="ECO:0007669"/>
    <property type="project" value="InterPro"/>
</dbReference>
<dbReference type="OrthoDB" id="9815525at2"/>
<dbReference type="AlphaFoldDB" id="A0A3N4UJT6"/>
<dbReference type="PROSITE" id="PS50850">
    <property type="entry name" value="MFS"/>
    <property type="match status" value="1"/>
</dbReference>
<reference evidence="8 9" key="1">
    <citation type="submission" date="2018-11" db="EMBL/GenBank/DDBJ databases">
        <title>Genomic Encyclopedia of Type Strains, Phase IV (KMG-IV): sequencing the most valuable type-strain genomes for metagenomic binning, comparative biology and taxonomic classification.</title>
        <authorList>
            <person name="Goeker M."/>
        </authorList>
    </citation>
    <scope>NUCLEOTIDE SEQUENCE [LARGE SCALE GENOMIC DNA]</scope>
    <source>
        <strain evidence="8 9">DSM 101684</strain>
    </source>
</reference>
<organism evidence="8 9">
    <name type="scientific">Tibeticola sediminis</name>
    <dbReference type="NCBI Taxonomy" id="1917811"/>
    <lineage>
        <taxon>Bacteria</taxon>
        <taxon>Pseudomonadati</taxon>
        <taxon>Pseudomonadota</taxon>
        <taxon>Betaproteobacteria</taxon>
        <taxon>Burkholderiales</taxon>
        <taxon>Comamonadaceae</taxon>
        <taxon>Tibeticola</taxon>
    </lineage>
</organism>
<dbReference type="EMBL" id="RKQL01000002">
    <property type="protein sequence ID" value="RPE70713.1"/>
    <property type="molecule type" value="Genomic_DNA"/>
</dbReference>
<protein>
    <submittedName>
        <fullName evidence="8">Putative MFS family arabinose efflux permease</fullName>
    </submittedName>
</protein>
<keyword evidence="3" id="KW-1003">Cell membrane</keyword>
<keyword evidence="5" id="KW-1133">Transmembrane helix</keyword>
<accession>A0A3N4UJT6</accession>
<evidence type="ECO:0000259" key="7">
    <source>
        <dbReference type="PROSITE" id="PS50850"/>
    </source>
</evidence>
<evidence type="ECO:0000256" key="2">
    <source>
        <dbReference type="ARBA" id="ARBA00022448"/>
    </source>
</evidence>
<evidence type="ECO:0000256" key="5">
    <source>
        <dbReference type="ARBA" id="ARBA00022989"/>
    </source>
</evidence>
<dbReference type="Gene3D" id="1.20.1250.20">
    <property type="entry name" value="MFS general substrate transporter like domains"/>
    <property type="match status" value="1"/>
</dbReference>
<gene>
    <name evidence="8" type="ORF">EDC62_1200</name>
</gene>
<evidence type="ECO:0000256" key="4">
    <source>
        <dbReference type="ARBA" id="ARBA00022692"/>
    </source>
</evidence>
<dbReference type="GO" id="GO:0005886">
    <property type="term" value="C:plasma membrane"/>
    <property type="evidence" value="ECO:0007669"/>
    <property type="project" value="UniProtKB-SubCell"/>
</dbReference>
<keyword evidence="9" id="KW-1185">Reference proteome</keyword>
<dbReference type="InterPro" id="IPR020846">
    <property type="entry name" value="MFS_dom"/>
</dbReference>
<evidence type="ECO:0000256" key="1">
    <source>
        <dbReference type="ARBA" id="ARBA00004651"/>
    </source>
</evidence>
<comment type="subcellular location">
    <subcellularLocation>
        <location evidence="1">Cell membrane</location>
        <topology evidence="1">Multi-pass membrane protein</topology>
    </subcellularLocation>
</comment>
<dbReference type="InterPro" id="IPR010290">
    <property type="entry name" value="TM_effector"/>
</dbReference>
<dbReference type="PANTHER" id="PTHR23513:SF6">
    <property type="entry name" value="MAJOR FACILITATOR SUPERFAMILY ASSOCIATED DOMAIN-CONTAINING PROTEIN"/>
    <property type="match status" value="1"/>
</dbReference>
<keyword evidence="4" id="KW-0812">Transmembrane</keyword>
<dbReference type="SUPFAM" id="SSF103473">
    <property type="entry name" value="MFS general substrate transporter"/>
    <property type="match status" value="1"/>
</dbReference>
<dbReference type="Proteomes" id="UP000272193">
    <property type="component" value="Unassembled WGS sequence"/>
</dbReference>
<proteinExistence type="predicted"/>
<feature type="domain" description="Major facilitator superfamily (MFS) profile" evidence="7">
    <location>
        <begin position="28"/>
        <end position="428"/>
    </location>
</feature>
<dbReference type="InterPro" id="IPR036259">
    <property type="entry name" value="MFS_trans_sf"/>
</dbReference>
<comment type="caution">
    <text evidence="8">The sequence shown here is derived from an EMBL/GenBank/DDBJ whole genome shotgun (WGS) entry which is preliminary data.</text>
</comment>
<dbReference type="CDD" id="cd06173">
    <property type="entry name" value="MFS_MefA_like"/>
    <property type="match status" value="1"/>
</dbReference>